<dbReference type="EMBL" id="BMXL01000027">
    <property type="protein sequence ID" value="GHD33681.1"/>
    <property type="molecule type" value="Genomic_DNA"/>
</dbReference>
<accession>A0A918XIQ4</accession>
<sequence length="140" mass="14376">MQEHDVAIFRGAALPSVVCGVLAIGVAALLGGVPGALSALLGAVLVLGCFGLGQWAVIALSRRNKDLFMAANLLGFVVKMAVLGILLVTLGRSPLMADLDDRAFVYTALACVLVWLGGQIRAISKAKIPHVDPGQASGNT</sequence>
<feature type="transmembrane region" description="Helical" evidence="1">
    <location>
        <begin position="12"/>
        <end position="33"/>
    </location>
</feature>
<proteinExistence type="predicted"/>
<evidence type="ECO:0000313" key="2">
    <source>
        <dbReference type="EMBL" id="GHD33681.1"/>
    </source>
</evidence>
<organism evidence="2 3">
    <name type="scientific">Nocardiopsis kunsanensis</name>
    <dbReference type="NCBI Taxonomy" id="141693"/>
    <lineage>
        <taxon>Bacteria</taxon>
        <taxon>Bacillati</taxon>
        <taxon>Actinomycetota</taxon>
        <taxon>Actinomycetes</taxon>
        <taxon>Streptosporangiales</taxon>
        <taxon>Nocardiopsidaceae</taxon>
        <taxon>Nocardiopsis</taxon>
    </lineage>
</organism>
<gene>
    <name evidence="2" type="ORF">GCM10007147_38590</name>
</gene>
<feature type="transmembrane region" description="Helical" evidence="1">
    <location>
        <begin position="67"/>
        <end position="91"/>
    </location>
</feature>
<keyword evidence="1" id="KW-0472">Membrane</keyword>
<dbReference type="Proteomes" id="UP000654947">
    <property type="component" value="Unassembled WGS sequence"/>
</dbReference>
<keyword evidence="1" id="KW-1133">Transmembrane helix</keyword>
<dbReference type="AlphaFoldDB" id="A0A918XIQ4"/>
<keyword evidence="1" id="KW-0812">Transmembrane</keyword>
<evidence type="ECO:0000256" key="1">
    <source>
        <dbReference type="SAM" id="Phobius"/>
    </source>
</evidence>
<comment type="caution">
    <text evidence="2">The sequence shown here is derived from an EMBL/GenBank/DDBJ whole genome shotgun (WGS) entry which is preliminary data.</text>
</comment>
<name>A0A918XIQ4_9ACTN</name>
<feature type="transmembrane region" description="Helical" evidence="1">
    <location>
        <begin position="39"/>
        <end position="60"/>
    </location>
</feature>
<evidence type="ECO:0000313" key="3">
    <source>
        <dbReference type="Proteomes" id="UP000654947"/>
    </source>
</evidence>
<reference evidence="2 3" key="1">
    <citation type="journal article" date="2014" name="Int. J. Syst. Evol. Microbiol.">
        <title>Complete genome sequence of Corynebacterium casei LMG S-19264T (=DSM 44701T), isolated from a smear-ripened cheese.</title>
        <authorList>
            <consortium name="US DOE Joint Genome Institute (JGI-PGF)"/>
            <person name="Walter F."/>
            <person name="Albersmeier A."/>
            <person name="Kalinowski J."/>
            <person name="Ruckert C."/>
        </authorList>
    </citation>
    <scope>NUCLEOTIDE SEQUENCE [LARGE SCALE GENOMIC DNA]</scope>
    <source>
        <strain evidence="2 3">KCTC 19473</strain>
    </source>
</reference>
<feature type="transmembrane region" description="Helical" evidence="1">
    <location>
        <begin position="103"/>
        <end position="120"/>
    </location>
</feature>
<dbReference type="RefSeq" id="WP_017576101.1">
    <property type="nucleotide sequence ID" value="NZ_BMXL01000027.1"/>
</dbReference>
<evidence type="ECO:0008006" key="4">
    <source>
        <dbReference type="Google" id="ProtNLM"/>
    </source>
</evidence>
<keyword evidence="3" id="KW-1185">Reference proteome</keyword>
<protein>
    <recommendedName>
        <fullName evidence="4">ATP synthase protein I</fullName>
    </recommendedName>
</protein>